<dbReference type="InterPro" id="IPR003779">
    <property type="entry name" value="CMD-like"/>
</dbReference>
<gene>
    <name evidence="2" type="ORF">PAC_11997</name>
</gene>
<dbReference type="OrthoDB" id="2567457at2759"/>
<proteinExistence type="predicted"/>
<dbReference type="EMBL" id="FJOG01000020">
    <property type="protein sequence ID" value="CZR62100.1"/>
    <property type="molecule type" value="Genomic_DNA"/>
</dbReference>
<dbReference type="Pfam" id="PF02627">
    <property type="entry name" value="CMD"/>
    <property type="match status" value="1"/>
</dbReference>
<evidence type="ECO:0000259" key="1">
    <source>
        <dbReference type="Pfam" id="PF02627"/>
    </source>
</evidence>
<dbReference type="InterPro" id="IPR029032">
    <property type="entry name" value="AhpD-like"/>
</dbReference>
<dbReference type="Proteomes" id="UP000184330">
    <property type="component" value="Unassembled WGS sequence"/>
</dbReference>
<accession>A0A1L7XAN6</accession>
<sequence>MSGVRVPYRPASVLPAGIPPLNLFRLWAHSPSTLPHAISLGTACFRDTSLTPYQRELVCLLNAKRLACEYQCRQHIQIAKTTGVTDAQIEALTSGNIYSSVWSTSEKALLAFVDEVISGPEVSDEVFANARRCYSDQLLVEVVTMQGFYYSLARIATVFRVDLEHTSRAAGTEANGRNS</sequence>
<dbReference type="SUPFAM" id="SSF69118">
    <property type="entry name" value="AhpD-like"/>
    <property type="match status" value="1"/>
</dbReference>
<dbReference type="PANTHER" id="PTHR34846:SF5">
    <property type="entry name" value="CARBOXYMUCONOLACTONE DECARBOXYLASE-LIKE DOMAIN-CONTAINING PROTEIN"/>
    <property type="match status" value="1"/>
</dbReference>
<evidence type="ECO:0000313" key="3">
    <source>
        <dbReference type="Proteomes" id="UP000184330"/>
    </source>
</evidence>
<dbReference type="PANTHER" id="PTHR34846">
    <property type="entry name" value="4-CARBOXYMUCONOLACTONE DECARBOXYLASE FAMILY PROTEIN (AFU_ORTHOLOGUE AFUA_6G11590)"/>
    <property type="match status" value="1"/>
</dbReference>
<feature type="domain" description="Carboxymuconolactone decarboxylase-like" evidence="1">
    <location>
        <begin position="39"/>
        <end position="111"/>
    </location>
</feature>
<keyword evidence="3" id="KW-1185">Reference proteome</keyword>
<evidence type="ECO:0000313" key="2">
    <source>
        <dbReference type="EMBL" id="CZR62100.1"/>
    </source>
</evidence>
<dbReference type="GO" id="GO:0051920">
    <property type="term" value="F:peroxiredoxin activity"/>
    <property type="evidence" value="ECO:0007669"/>
    <property type="project" value="InterPro"/>
</dbReference>
<name>A0A1L7XAN6_9HELO</name>
<reference evidence="2 3" key="1">
    <citation type="submission" date="2016-03" db="EMBL/GenBank/DDBJ databases">
        <authorList>
            <person name="Ploux O."/>
        </authorList>
    </citation>
    <scope>NUCLEOTIDE SEQUENCE [LARGE SCALE GENOMIC DNA]</scope>
    <source>
        <strain evidence="2 3">UAMH 11012</strain>
    </source>
</reference>
<organism evidence="2 3">
    <name type="scientific">Phialocephala subalpina</name>
    <dbReference type="NCBI Taxonomy" id="576137"/>
    <lineage>
        <taxon>Eukaryota</taxon>
        <taxon>Fungi</taxon>
        <taxon>Dikarya</taxon>
        <taxon>Ascomycota</taxon>
        <taxon>Pezizomycotina</taxon>
        <taxon>Leotiomycetes</taxon>
        <taxon>Helotiales</taxon>
        <taxon>Mollisiaceae</taxon>
        <taxon>Phialocephala</taxon>
        <taxon>Phialocephala fortinii species complex</taxon>
    </lineage>
</organism>
<dbReference type="Gene3D" id="1.20.1290.10">
    <property type="entry name" value="AhpD-like"/>
    <property type="match status" value="1"/>
</dbReference>
<dbReference type="AlphaFoldDB" id="A0A1L7XAN6"/>
<protein>
    <recommendedName>
        <fullName evidence="1">Carboxymuconolactone decarboxylase-like domain-containing protein</fullName>
    </recommendedName>
</protein>